<organism evidence="1 2">
    <name type="scientific">Nonomuraea thailandensis</name>
    <dbReference type="NCBI Taxonomy" id="1188745"/>
    <lineage>
        <taxon>Bacteria</taxon>
        <taxon>Bacillati</taxon>
        <taxon>Actinomycetota</taxon>
        <taxon>Actinomycetes</taxon>
        <taxon>Streptosporangiales</taxon>
        <taxon>Streptosporangiaceae</taxon>
        <taxon>Nonomuraea</taxon>
    </lineage>
</organism>
<evidence type="ECO:0000313" key="2">
    <source>
        <dbReference type="Proteomes" id="UP001139648"/>
    </source>
</evidence>
<comment type="caution">
    <text evidence="1">The sequence shown here is derived from an EMBL/GenBank/DDBJ whole genome shotgun (WGS) entry which is preliminary data.</text>
</comment>
<reference evidence="1" key="1">
    <citation type="submission" date="2022-06" db="EMBL/GenBank/DDBJ databases">
        <title>Sequencing the genomes of 1000 actinobacteria strains.</title>
        <authorList>
            <person name="Klenk H.-P."/>
        </authorList>
    </citation>
    <scope>NUCLEOTIDE SEQUENCE</scope>
    <source>
        <strain evidence="1">DSM 46694</strain>
    </source>
</reference>
<dbReference type="AlphaFoldDB" id="A0A9X2G8I4"/>
<evidence type="ECO:0000313" key="1">
    <source>
        <dbReference type="EMBL" id="MCP2353007.1"/>
    </source>
</evidence>
<sequence length="244" mass="26742">MAGTLIRLAAENGGTTAVHLPHLLADPSFKLLGGPAGPRLPACLLDDLAEGVVQEACWWEQHIVEVLTGVRPDAPAGTRPRPAFDPNLHTVRERDQAKARELARTGREGVSLRTIERKRQRYQAQGLAGLIDGRHEGAGGPSGRVDPHVLATLSKAIEESTERSTRTASYFYWKVGQLVADQPEVRMPSRATFYRLFDRLSRGRHVTGSARTRRSLASRPDGEFCQSPESVETVLCHSGPQQGR</sequence>
<proteinExistence type="predicted"/>
<dbReference type="RefSeq" id="WP_253739368.1">
    <property type="nucleotide sequence ID" value="NZ_BAABKA010000106.1"/>
</dbReference>
<name>A0A9X2G8I4_9ACTN</name>
<accession>A0A9X2G8I4</accession>
<dbReference type="Proteomes" id="UP001139648">
    <property type="component" value="Unassembled WGS sequence"/>
</dbReference>
<gene>
    <name evidence="1" type="ORF">HD597_000027</name>
</gene>
<protein>
    <submittedName>
        <fullName evidence="1">Uncharacterized protein</fullName>
    </submittedName>
</protein>
<keyword evidence="2" id="KW-1185">Reference proteome</keyword>
<dbReference type="EMBL" id="JAMZEB010000001">
    <property type="protein sequence ID" value="MCP2353007.1"/>
    <property type="molecule type" value="Genomic_DNA"/>
</dbReference>